<dbReference type="InterPro" id="IPR016181">
    <property type="entry name" value="Acyl_CoA_acyltransferase"/>
</dbReference>
<dbReference type="Proteomes" id="UP000002970">
    <property type="component" value="Unassembled WGS sequence"/>
</dbReference>
<protein>
    <submittedName>
        <fullName evidence="4">GNAT family Acetyltransferase</fullName>
    </submittedName>
</protein>
<dbReference type="SUPFAM" id="SSF55729">
    <property type="entry name" value="Acyl-CoA N-acyltransferases (Nat)"/>
    <property type="match status" value="1"/>
</dbReference>
<dbReference type="eggNOG" id="COG0456">
    <property type="taxonomic scope" value="Bacteria"/>
</dbReference>
<dbReference type="Pfam" id="PF00583">
    <property type="entry name" value="Acetyltransf_1"/>
    <property type="match status" value="1"/>
</dbReference>
<dbReference type="InterPro" id="IPR050680">
    <property type="entry name" value="YpeA/RimI_acetyltransf"/>
</dbReference>
<dbReference type="InterPro" id="IPR000182">
    <property type="entry name" value="GNAT_dom"/>
</dbReference>
<dbReference type="GO" id="GO:0016747">
    <property type="term" value="F:acyltransferase activity, transferring groups other than amino-acyl groups"/>
    <property type="evidence" value="ECO:0007669"/>
    <property type="project" value="InterPro"/>
</dbReference>
<gene>
    <name evidence="4" type="ORF">HMPREF9474_03197</name>
</gene>
<sequence>MRKTDGMGVSMNLRLADMSDLPKIKAVYRKIIENMERDNVQIWDEIYPCECFVTDIKRNRLYVLTEHEDVAGAFALCDANDGEAYVRWENKDAKAFYIDRLGVNTDYLRRGLGSYILKRAMELAGEQGAGYLRLFVVDINKPAINLYLKNGFKRAGGIFEERIDEELVLREYGYEIKIPEPEFFAALSR</sequence>
<accession>E7GQK2</accession>
<feature type="domain" description="N-acetyltransferase" evidence="3">
    <location>
        <begin position="11"/>
        <end position="179"/>
    </location>
</feature>
<evidence type="ECO:0000313" key="5">
    <source>
        <dbReference type="Proteomes" id="UP000002970"/>
    </source>
</evidence>
<organism evidence="4 5">
    <name type="scientific">Clostridium symbiosum (strain WAL-14163)</name>
    <dbReference type="NCBI Taxonomy" id="742740"/>
    <lineage>
        <taxon>Bacteria</taxon>
        <taxon>Bacillati</taxon>
        <taxon>Bacillota</taxon>
        <taxon>Clostridia</taxon>
        <taxon>Lachnospirales</taxon>
        <taxon>Lachnospiraceae</taxon>
        <taxon>Otoolea</taxon>
    </lineage>
</organism>
<evidence type="ECO:0000256" key="1">
    <source>
        <dbReference type="ARBA" id="ARBA00022679"/>
    </source>
</evidence>
<evidence type="ECO:0000259" key="3">
    <source>
        <dbReference type="PROSITE" id="PS51186"/>
    </source>
</evidence>
<evidence type="ECO:0000256" key="2">
    <source>
        <dbReference type="ARBA" id="ARBA00023315"/>
    </source>
</evidence>
<dbReference type="Gene3D" id="3.40.630.30">
    <property type="match status" value="1"/>
</dbReference>
<dbReference type="HOGENOM" id="CLU_013985_13_2_9"/>
<comment type="caution">
    <text evidence="4">The sequence shown here is derived from an EMBL/GenBank/DDBJ whole genome shotgun (WGS) entry which is preliminary data.</text>
</comment>
<dbReference type="CDD" id="cd04301">
    <property type="entry name" value="NAT_SF"/>
    <property type="match status" value="1"/>
</dbReference>
<keyword evidence="1 4" id="KW-0808">Transferase</keyword>
<reference evidence="4 5" key="1">
    <citation type="submission" date="2010-12" db="EMBL/GenBank/DDBJ databases">
        <title>The Genome Sequence of Clostridium symbiosum strain WAL-14163.</title>
        <authorList>
            <person name="Earl A."/>
            <person name="Ward D."/>
            <person name="Feldgarden M."/>
            <person name="Gevers D."/>
            <person name="Finegold S.M."/>
            <person name="Summanen P.H."/>
            <person name="Molitoris D.R."/>
            <person name="Vaisanen M.L."/>
            <person name="Daigneault M."/>
            <person name="Young S.K."/>
            <person name="Zeng Q."/>
            <person name="Gargeya S."/>
            <person name="Fitzgerald M."/>
            <person name="Haas B."/>
            <person name="Abouelleil A."/>
            <person name="Alvarado L."/>
            <person name="Arachchi H.M."/>
            <person name="Berlin A."/>
            <person name="Brown A."/>
            <person name="Chapman S.B."/>
            <person name="Chen Z."/>
            <person name="Dunbar C."/>
            <person name="Freedman E."/>
            <person name="Gearin G."/>
            <person name="Gellesch M."/>
            <person name="Goldberg J."/>
            <person name="Griggs A."/>
            <person name="Gujja S."/>
            <person name="Heilman E."/>
            <person name="Heiman D."/>
            <person name="Howarth C."/>
            <person name="Larson L."/>
            <person name="Lui A."/>
            <person name="MacDonald P.J.P."/>
            <person name="Mehta T."/>
            <person name="Montmayeur A."/>
            <person name="Murphy C."/>
            <person name="Neiman D."/>
            <person name="Pearson M."/>
            <person name="Priest M."/>
            <person name="Roberts A."/>
            <person name="Saif S."/>
            <person name="Shea T."/>
            <person name="Shenoy N."/>
            <person name="Sisk P."/>
            <person name="Stolte C."/>
            <person name="Sykes S."/>
            <person name="White J."/>
            <person name="Yandava C."/>
            <person name="Nusbaum C."/>
            <person name="Birren B."/>
        </authorList>
    </citation>
    <scope>NUCLEOTIDE SEQUENCE [LARGE SCALE GENOMIC DNA]</scope>
    <source>
        <strain evidence="4 5">WAL-14163</strain>
    </source>
</reference>
<proteinExistence type="predicted"/>
<keyword evidence="5" id="KW-1185">Reference proteome</keyword>
<name>E7GQK2_CLOS6</name>
<keyword evidence="2" id="KW-0012">Acyltransferase</keyword>
<dbReference type="AlphaFoldDB" id="E7GQK2"/>
<dbReference type="STRING" id="1512.GCA_900049235_03455"/>
<dbReference type="PANTHER" id="PTHR43420">
    <property type="entry name" value="ACETYLTRANSFERASE"/>
    <property type="match status" value="1"/>
</dbReference>
<dbReference type="EMBL" id="ADLQ01000071">
    <property type="protein sequence ID" value="EGA93049.1"/>
    <property type="molecule type" value="Genomic_DNA"/>
</dbReference>
<dbReference type="PANTHER" id="PTHR43420:SF12">
    <property type="entry name" value="N-ACETYLTRANSFERASE DOMAIN-CONTAINING PROTEIN"/>
    <property type="match status" value="1"/>
</dbReference>
<dbReference type="PROSITE" id="PS51186">
    <property type="entry name" value="GNAT"/>
    <property type="match status" value="1"/>
</dbReference>
<evidence type="ECO:0000313" key="4">
    <source>
        <dbReference type="EMBL" id="EGA93049.1"/>
    </source>
</evidence>